<evidence type="ECO:0000256" key="17">
    <source>
        <dbReference type="ARBA" id="ARBA00046452"/>
    </source>
</evidence>
<comment type="subcellular location">
    <subcellularLocation>
        <location evidence="2">Cytoplasm</location>
    </subcellularLocation>
    <subcellularLocation>
        <location evidence="1">Nucleus speckle</location>
    </subcellularLocation>
</comment>
<comment type="catalytic activity">
    <reaction evidence="18">
        <text>an N(1)-methyladenosine in tRNA + 2-oxoglutarate + O2 = an adenosine in tRNA + formaldehyde + succinate + CO2</text>
        <dbReference type="Rhea" id="RHEA:54576"/>
        <dbReference type="Rhea" id="RHEA-COMP:10242"/>
        <dbReference type="Rhea" id="RHEA-COMP:12312"/>
        <dbReference type="ChEBI" id="CHEBI:15379"/>
        <dbReference type="ChEBI" id="CHEBI:16526"/>
        <dbReference type="ChEBI" id="CHEBI:16810"/>
        <dbReference type="ChEBI" id="CHEBI:16842"/>
        <dbReference type="ChEBI" id="CHEBI:30031"/>
        <dbReference type="ChEBI" id="CHEBI:74411"/>
        <dbReference type="ChEBI" id="CHEBI:74491"/>
    </reaction>
</comment>
<keyword evidence="10" id="KW-0408">Iron</keyword>
<comment type="caution">
    <text evidence="25">The sequence shown here is derived from an EMBL/GenBank/DDBJ whole genome shotgun (WGS) entry which is preliminary data.</text>
</comment>
<dbReference type="GO" id="GO:0005737">
    <property type="term" value="C:cytoplasm"/>
    <property type="evidence" value="ECO:0007669"/>
    <property type="project" value="UniProtKB-SubCell"/>
</dbReference>
<feature type="compositionally biased region" description="Basic residues" evidence="23">
    <location>
        <begin position="445"/>
        <end position="461"/>
    </location>
</feature>
<dbReference type="SMART" id="SM01223">
    <property type="entry name" value="FTO_NTD"/>
    <property type="match status" value="1"/>
</dbReference>
<comment type="catalytic activity">
    <reaction evidence="19">
        <text>an N(6)-methyladenosine in mRNA + 2-oxoglutarate + O2 = an adenosine in mRNA + formaldehyde + succinate + CO2</text>
        <dbReference type="Rhea" id="RHEA:49520"/>
        <dbReference type="Rhea" id="RHEA-COMP:12414"/>
        <dbReference type="Rhea" id="RHEA-COMP:12417"/>
        <dbReference type="ChEBI" id="CHEBI:15379"/>
        <dbReference type="ChEBI" id="CHEBI:16526"/>
        <dbReference type="ChEBI" id="CHEBI:16810"/>
        <dbReference type="ChEBI" id="CHEBI:16842"/>
        <dbReference type="ChEBI" id="CHEBI:30031"/>
        <dbReference type="ChEBI" id="CHEBI:74411"/>
        <dbReference type="ChEBI" id="CHEBI:74449"/>
        <dbReference type="EC" id="1.14.11.53"/>
    </reaction>
</comment>
<dbReference type="AlphaFoldDB" id="A0AAD2GAH1"/>
<evidence type="ECO:0000256" key="19">
    <source>
        <dbReference type="ARBA" id="ARBA00048158"/>
    </source>
</evidence>
<evidence type="ECO:0000256" key="3">
    <source>
        <dbReference type="ARBA" id="ARBA00006264"/>
    </source>
</evidence>
<dbReference type="EC" id="1.14.11.53" evidence="4"/>
<evidence type="ECO:0000256" key="2">
    <source>
        <dbReference type="ARBA" id="ARBA00004496"/>
    </source>
</evidence>
<evidence type="ECO:0000256" key="20">
    <source>
        <dbReference type="ARBA" id="ARBA00048582"/>
    </source>
</evidence>
<organism evidence="25 26">
    <name type="scientific">Cylindrotheca closterium</name>
    <dbReference type="NCBI Taxonomy" id="2856"/>
    <lineage>
        <taxon>Eukaryota</taxon>
        <taxon>Sar</taxon>
        <taxon>Stramenopiles</taxon>
        <taxon>Ochrophyta</taxon>
        <taxon>Bacillariophyta</taxon>
        <taxon>Bacillariophyceae</taxon>
        <taxon>Bacillariophycidae</taxon>
        <taxon>Bacillariales</taxon>
        <taxon>Bacillariaceae</taxon>
        <taxon>Cylindrotheca</taxon>
    </lineage>
</organism>
<dbReference type="Pfam" id="PF12934">
    <property type="entry name" value="FTO_CTD"/>
    <property type="match status" value="1"/>
</dbReference>
<keyword evidence="6" id="KW-0963">Cytoplasm</keyword>
<dbReference type="PANTHER" id="PTHR31291:SF2">
    <property type="entry name" value="ALPHA-KETOGLUTARATE-DEPENDENT DIOXYGENASE FTO"/>
    <property type="match status" value="1"/>
</dbReference>
<evidence type="ECO:0000256" key="21">
    <source>
        <dbReference type="ARBA" id="ARBA00049056"/>
    </source>
</evidence>
<evidence type="ECO:0000313" key="25">
    <source>
        <dbReference type="EMBL" id="CAJ1967500.1"/>
    </source>
</evidence>
<dbReference type="PANTHER" id="PTHR31291">
    <property type="entry name" value="ALPHA-KETOGLUTARATE-DEPENDENT DIOXYGENASE FTO"/>
    <property type="match status" value="1"/>
</dbReference>
<comment type="catalytic activity">
    <reaction evidence="22">
        <text>a 5'-end (N(7)-methyl 5'-triphosphoguanosine)-(N(6),2'-O-dimethyladenosine) in mRNA + 2-oxoglutarate + O2 = a 5'-end (N(7)-methyl 5'-triphosphoguanosine)-(2'-O-methyladenosine) in mRNA + formaldehyde + succinate + CO2</text>
        <dbReference type="Rhea" id="RHEA:57896"/>
        <dbReference type="Rhea" id="RHEA-COMP:11518"/>
        <dbReference type="Rhea" id="RHEA-COMP:11519"/>
        <dbReference type="ChEBI" id="CHEBI:15379"/>
        <dbReference type="ChEBI" id="CHEBI:16526"/>
        <dbReference type="ChEBI" id="CHEBI:16810"/>
        <dbReference type="ChEBI" id="CHEBI:16842"/>
        <dbReference type="ChEBI" id="CHEBI:30031"/>
        <dbReference type="ChEBI" id="CHEBI:85958"/>
        <dbReference type="ChEBI" id="CHEBI:85959"/>
    </reaction>
</comment>
<dbReference type="GO" id="GO:0040014">
    <property type="term" value="P:regulation of multicellular organism growth"/>
    <property type="evidence" value="ECO:0007669"/>
    <property type="project" value="InterPro"/>
</dbReference>
<evidence type="ECO:0000256" key="14">
    <source>
        <dbReference type="ARBA" id="ARBA00030557"/>
    </source>
</evidence>
<sequence length="488" mass="56126">MSQLSTVKKFVSSEDGEEFKELVKKHYKGFVHVPSRELAPPCFYTDAKRAFETLRQKNYYHYDVVMAGGKHCSRTFVKRTLVGCPGITYKYLSLRLFAHPWSGPDAIPMMKSICNINKSMIEMTKEHTGHGLCDYNLTLINDMPSAAFHSSVGFKEEAFYGMGKVSVSWHADSSLQNGSSIGVCHFVSSRKATPCDWRIALRPSPSGENGVSSDIPPISVRTADGDAYFLLGSFNEKYQHCVLAGSSQHRISSTHRVATIEKDTYQYILRRSKTALKRLRTEVEKDEARMDYRVVLFSQKVLTELEMEWVAQYWLQGSTHNKLHVWWHKPMETLESLWENLEELTHRVYTRCIEASSAVPRAVVVAILEEFKIRQRLRQLWDERRADAVYKKRMKEDQRPIARPQFHDRKDCLPKSLSTAIQMLASVRVQKQISTVDKTNETNHHGVRKAQKSSAAKKKRPSSSSRKKEVHKRKRETEEENRPLGLIL</sequence>
<accession>A0AAD2GAH1</accession>
<dbReference type="InterPro" id="IPR032868">
    <property type="entry name" value="FTO"/>
</dbReference>
<evidence type="ECO:0000256" key="15">
    <source>
        <dbReference type="ARBA" id="ARBA00032169"/>
    </source>
</evidence>
<evidence type="ECO:0000256" key="7">
    <source>
        <dbReference type="ARBA" id="ARBA00022723"/>
    </source>
</evidence>
<feature type="domain" description="Alpha-ketoglutarate-dependent dioxygenase FTO catalytic" evidence="24">
    <location>
        <begin position="15"/>
        <end position="260"/>
    </location>
</feature>
<dbReference type="Proteomes" id="UP001295423">
    <property type="component" value="Unassembled WGS sequence"/>
</dbReference>
<keyword evidence="11" id="KW-0539">Nucleus</keyword>
<dbReference type="InterPro" id="IPR024366">
    <property type="entry name" value="FTO_C"/>
</dbReference>
<evidence type="ECO:0000256" key="18">
    <source>
        <dbReference type="ARBA" id="ARBA00047457"/>
    </source>
</evidence>
<dbReference type="Gene3D" id="2.60.120.590">
    <property type="entry name" value="Alpha-ketoglutarate-dependent dioxygenase AlkB-like"/>
    <property type="match status" value="2"/>
</dbReference>
<dbReference type="InterPro" id="IPR038413">
    <property type="entry name" value="FTO_C_sf"/>
</dbReference>
<comment type="catalytic activity">
    <reaction evidence="20">
        <text>a 5'-end (N(7)-methyl 5'-triphosphoguanosine)-(N(6),2'-O-dimethyladenosine) in U6 snRNA + 2-oxoglutarate + O2 = a 5'-end (N(7)-methyl 5'-triphosphoguanosine)-(2'-O-methyladenosine) in U6 snRNA + formaldehyde + succinate + CO2</text>
        <dbReference type="Rhea" id="RHEA:57904"/>
        <dbReference type="Rhea" id="RHEA-COMP:15030"/>
        <dbReference type="Rhea" id="RHEA-COMP:15031"/>
        <dbReference type="ChEBI" id="CHEBI:15379"/>
        <dbReference type="ChEBI" id="CHEBI:16526"/>
        <dbReference type="ChEBI" id="CHEBI:16810"/>
        <dbReference type="ChEBI" id="CHEBI:16842"/>
        <dbReference type="ChEBI" id="CHEBI:30031"/>
        <dbReference type="ChEBI" id="CHEBI:85958"/>
        <dbReference type="ChEBI" id="CHEBI:85959"/>
    </reaction>
</comment>
<protein>
    <recommendedName>
        <fullName evidence="5">Alpha-ketoglutarate-dependent dioxygenase FTO</fullName>
        <ecNumber evidence="4">1.14.11.53</ecNumber>
    </recommendedName>
    <alternativeName>
        <fullName evidence="12">U6 small nuclear RNA (2'-O-methyladenosine-N(6)-)-demethylase FTO</fullName>
    </alternativeName>
    <alternativeName>
        <fullName evidence="13">U6 small nuclear RNA N(6)-methyladenosine-demethylase FTO</fullName>
    </alternativeName>
    <alternativeName>
        <fullName evidence="15">mRNA (2'-O-methyladenosine-N(6)-)-demethylase FTO</fullName>
    </alternativeName>
    <alternativeName>
        <fullName evidence="16">mRNA N(6)-methyladenosine demethylase FTO</fullName>
    </alternativeName>
    <alternativeName>
        <fullName evidence="14">tRNA N1-methyl adenine demethylase FTO</fullName>
    </alternativeName>
</protein>
<dbReference type="GO" id="GO:0016607">
    <property type="term" value="C:nuclear speck"/>
    <property type="evidence" value="ECO:0007669"/>
    <property type="project" value="UniProtKB-SubCell"/>
</dbReference>
<keyword evidence="9" id="KW-0560">Oxidoreductase</keyword>
<reference evidence="25" key="1">
    <citation type="submission" date="2023-08" db="EMBL/GenBank/DDBJ databases">
        <authorList>
            <person name="Audoor S."/>
            <person name="Bilcke G."/>
        </authorList>
    </citation>
    <scope>NUCLEOTIDE SEQUENCE</scope>
</reference>
<evidence type="ECO:0000256" key="9">
    <source>
        <dbReference type="ARBA" id="ARBA00023002"/>
    </source>
</evidence>
<dbReference type="GO" id="GO:1990931">
    <property type="term" value="F:mRNA N6-methyladenosine dioxygenase activity"/>
    <property type="evidence" value="ECO:0007669"/>
    <property type="project" value="UniProtKB-EC"/>
</dbReference>
<evidence type="ECO:0000259" key="24">
    <source>
        <dbReference type="SMART" id="SM01223"/>
    </source>
</evidence>
<name>A0AAD2GAH1_9STRA</name>
<dbReference type="GO" id="GO:0035516">
    <property type="term" value="F:broad specificity oxidative DNA demethylase activity"/>
    <property type="evidence" value="ECO:0007669"/>
    <property type="project" value="InterPro"/>
</dbReference>
<evidence type="ECO:0000256" key="13">
    <source>
        <dbReference type="ARBA" id="ARBA00030546"/>
    </source>
</evidence>
<dbReference type="EMBL" id="CAKOGP040002332">
    <property type="protein sequence ID" value="CAJ1967500.1"/>
    <property type="molecule type" value="Genomic_DNA"/>
</dbReference>
<keyword evidence="7" id="KW-0479">Metal-binding</keyword>
<evidence type="ECO:0000256" key="22">
    <source>
        <dbReference type="ARBA" id="ARBA00049565"/>
    </source>
</evidence>
<dbReference type="InterPro" id="IPR037151">
    <property type="entry name" value="AlkB-like_sf"/>
</dbReference>
<proteinExistence type="inferred from homology"/>
<comment type="subunit">
    <text evidence="17">Monomer. May also exist as homodimer.</text>
</comment>
<evidence type="ECO:0000256" key="16">
    <source>
        <dbReference type="ARBA" id="ARBA00032950"/>
    </source>
</evidence>
<keyword evidence="26" id="KW-1185">Reference proteome</keyword>
<dbReference type="GO" id="GO:0042245">
    <property type="term" value="P:RNA repair"/>
    <property type="evidence" value="ECO:0007669"/>
    <property type="project" value="InterPro"/>
</dbReference>
<evidence type="ECO:0000256" key="12">
    <source>
        <dbReference type="ARBA" id="ARBA00030404"/>
    </source>
</evidence>
<evidence type="ECO:0000256" key="11">
    <source>
        <dbReference type="ARBA" id="ARBA00023242"/>
    </source>
</evidence>
<dbReference type="GO" id="GO:0006307">
    <property type="term" value="P:DNA alkylation repair"/>
    <property type="evidence" value="ECO:0007669"/>
    <property type="project" value="InterPro"/>
</dbReference>
<dbReference type="Pfam" id="PF12933">
    <property type="entry name" value="FTO_NTD"/>
    <property type="match status" value="2"/>
</dbReference>
<evidence type="ECO:0000313" key="26">
    <source>
        <dbReference type="Proteomes" id="UP001295423"/>
    </source>
</evidence>
<dbReference type="Gene3D" id="1.20.58.1470">
    <property type="entry name" value="FTO C-terminal domain"/>
    <property type="match status" value="1"/>
</dbReference>
<feature type="region of interest" description="Disordered" evidence="23">
    <location>
        <begin position="435"/>
        <end position="488"/>
    </location>
</feature>
<evidence type="ECO:0000256" key="5">
    <source>
        <dbReference type="ARBA" id="ARBA00013477"/>
    </source>
</evidence>
<comment type="catalytic activity">
    <reaction evidence="21">
        <text>N(6)-methyladenosine in U6 snRNA + 2-oxoglutarate + O2 = adenosine in U6 snRNA + formaldehyde + succinate + CO2</text>
        <dbReference type="Rhea" id="RHEA:57900"/>
        <dbReference type="Rhea" id="RHEA-COMP:13573"/>
        <dbReference type="Rhea" id="RHEA-COMP:13574"/>
        <dbReference type="ChEBI" id="CHEBI:15379"/>
        <dbReference type="ChEBI" id="CHEBI:16526"/>
        <dbReference type="ChEBI" id="CHEBI:16810"/>
        <dbReference type="ChEBI" id="CHEBI:16842"/>
        <dbReference type="ChEBI" id="CHEBI:30031"/>
        <dbReference type="ChEBI" id="CHEBI:74411"/>
        <dbReference type="ChEBI" id="CHEBI:74449"/>
    </reaction>
</comment>
<evidence type="ECO:0000256" key="4">
    <source>
        <dbReference type="ARBA" id="ARBA00012931"/>
    </source>
</evidence>
<keyword evidence="8" id="KW-0223">Dioxygenase</keyword>
<evidence type="ECO:0000256" key="10">
    <source>
        <dbReference type="ARBA" id="ARBA00023004"/>
    </source>
</evidence>
<comment type="similarity">
    <text evidence="3">Belongs to the fto family.</text>
</comment>
<gene>
    <name evidence="25" type="ORF">CYCCA115_LOCUS22803</name>
</gene>
<evidence type="ECO:0000256" key="1">
    <source>
        <dbReference type="ARBA" id="ARBA00004324"/>
    </source>
</evidence>
<evidence type="ECO:0000256" key="23">
    <source>
        <dbReference type="SAM" id="MobiDB-lite"/>
    </source>
</evidence>
<dbReference type="InterPro" id="IPR024367">
    <property type="entry name" value="FTO_cat_dom"/>
</dbReference>
<evidence type="ECO:0000256" key="8">
    <source>
        <dbReference type="ARBA" id="ARBA00022964"/>
    </source>
</evidence>
<dbReference type="GO" id="GO:0046872">
    <property type="term" value="F:metal ion binding"/>
    <property type="evidence" value="ECO:0007669"/>
    <property type="project" value="UniProtKB-KW"/>
</dbReference>
<evidence type="ECO:0000256" key="6">
    <source>
        <dbReference type="ARBA" id="ARBA00022490"/>
    </source>
</evidence>